<dbReference type="Proteomes" id="UP000054144">
    <property type="component" value="Unassembled WGS sequence"/>
</dbReference>
<protein>
    <recommendedName>
        <fullName evidence="4">Protein-S-isoprenylcysteine O-methyltransferase</fullName>
    </recommendedName>
</protein>
<dbReference type="PANTHER" id="PTHR43847:SF1">
    <property type="entry name" value="BLL3993 PROTEIN"/>
    <property type="match status" value="1"/>
</dbReference>
<dbReference type="Gene3D" id="1.20.120.1630">
    <property type="match status" value="1"/>
</dbReference>
<evidence type="ECO:0000313" key="2">
    <source>
        <dbReference type="EMBL" id="KIY47789.1"/>
    </source>
</evidence>
<keyword evidence="1" id="KW-0812">Transmembrane</keyword>
<accession>A0A0D7ABI5</accession>
<reference evidence="2 3" key="1">
    <citation type="journal article" date="2015" name="Fungal Genet. Biol.">
        <title>Evolution of novel wood decay mechanisms in Agaricales revealed by the genome sequences of Fistulina hepatica and Cylindrobasidium torrendii.</title>
        <authorList>
            <person name="Floudas D."/>
            <person name="Held B.W."/>
            <person name="Riley R."/>
            <person name="Nagy L.G."/>
            <person name="Koehler G."/>
            <person name="Ransdell A.S."/>
            <person name="Younus H."/>
            <person name="Chow J."/>
            <person name="Chiniquy J."/>
            <person name="Lipzen A."/>
            <person name="Tritt A."/>
            <person name="Sun H."/>
            <person name="Haridas S."/>
            <person name="LaButti K."/>
            <person name="Ohm R.A."/>
            <person name="Kues U."/>
            <person name="Blanchette R.A."/>
            <person name="Grigoriev I.V."/>
            <person name="Minto R.E."/>
            <person name="Hibbett D.S."/>
        </authorList>
    </citation>
    <scope>NUCLEOTIDE SEQUENCE [LARGE SCALE GENOMIC DNA]</scope>
    <source>
        <strain evidence="2 3">ATCC 64428</strain>
    </source>
</reference>
<evidence type="ECO:0000313" key="3">
    <source>
        <dbReference type="Proteomes" id="UP000054144"/>
    </source>
</evidence>
<dbReference type="UniPathway" id="UPA00753"/>
<evidence type="ECO:0000256" key="1">
    <source>
        <dbReference type="SAM" id="Phobius"/>
    </source>
</evidence>
<dbReference type="GO" id="GO:0006656">
    <property type="term" value="P:phosphatidylcholine biosynthetic process"/>
    <property type="evidence" value="ECO:0007669"/>
    <property type="project" value="UniProtKB-UniPathway"/>
</dbReference>
<dbReference type="EMBL" id="KN881928">
    <property type="protein sequence ID" value="KIY47789.1"/>
    <property type="molecule type" value="Genomic_DNA"/>
</dbReference>
<keyword evidence="1" id="KW-1133">Transmembrane helix</keyword>
<feature type="transmembrane region" description="Helical" evidence="1">
    <location>
        <begin position="174"/>
        <end position="199"/>
    </location>
</feature>
<dbReference type="InterPro" id="IPR052527">
    <property type="entry name" value="Metal_cation-efflux_comp"/>
</dbReference>
<evidence type="ECO:0008006" key="4">
    <source>
        <dbReference type="Google" id="ProtNLM"/>
    </source>
</evidence>
<keyword evidence="3" id="KW-1185">Reference proteome</keyword>
<dbReference type="PANTHER" id="PTHR43847">
    <property type="entry name" value="BLL3993 PROTEIN"/>
    <property type="match status" value="1"/>
</dbReference>
<proteinExistence type="predicted"/>
<dbReference type="OrthoDB" id="422086at2759"/>
<gene>
    <name evidence="2" type="ORF">FISHEDRAFT_74318</name>
</gene>
<name>A0A0D7ABI5_9AGAR</name>
<organism evidence="2 3">
    <name type="scientific">Fistulina hepatica ATCC 64428</name>
    <dbReference type="NCBI Taxonomy" id="1128425"/>
    <lineage>
        <taxon>Eukaryota</taxon>
        <taxon>Fungi</taxon>
        <taxon>Dikarya</taxon>
        <taxon>Basidiomycota</taxon>
        <taxon>Agaricomycotina</taxon>
        <taxon>Agaricomycetes</taxon>
        <taxon>Agaricomycetidae</taxon>
        <taxon>Agaricales</taxon>
        <taxon>Fistulinaceae</taxon>
        <taxon>Fistulina</taxon>
    </lineage>
</organism>
<sequence length="234" mass="25609">MPQVPLLGLWVPLHHEQAMDVITVGATLSSIVMLGIQQRKTFIAVKSEGGNVKKGPPTFISKLVTPVHLVSAAIAPIVCVGSVAASTLLDKPELRDELALPVELDLWVRTAGKAALRVSAAVGLLALARAKGTIFETLGKQFHFIGPREKGRVITSGWFARVRHPLYSLTLGSLGLFAVAFWSWLPLVSLGVCSAAFIYKIPMEERLITEDADLGAEYEAYKKNVRWRLIPYLW</sequence>
<dbReference type="AlphaFoldDB" id="A0A0D7ABI5"/>
<keyword evidence="1" id="KW-0472">Membrane</keyword>